<dbReference type="Proteomes" id="UP001597541">
    <property type="component" value="Unassembled WGS sequence"/>
</dbReference>
<feature type="transmembrane region" description="Helical" evidence="1">
    <location>
        <begin position="136"/>
        <end position="159"/>
    </location>
</feature>
<evidence type="ECO:0008006" key="4">
    <source>
        <dbReference type="Google" id="ProtNLM"/>
    </source>
</evidence>
<feature type="transmembrane region" description="Helical" evidence="1">
    <location>
        <begin position="12"/>
        <end position="38"/>
    </location>
</feature>
<reference evidence="3" key="1">
    <citation type="journal article" date="2019" name="Int. J. Syst. Evol. Microbiol.">
        <title>The Global Catalogue of Microorganisms (GCM) 10K type strain sequencing project: providing services to taxonomists for standard genome sequencing and annotation.</title>
        <authorList>
            <consortium name="The Broad Institute Genomics Platform"/>
            <consortium name="The Broad Institute Genome Sequencing Center for Infectious Disease"/>
            <person name="Wu L."/>
            <person name="Ma J."/>
        </authorList>
    </citation>
    <scope>NUCLEOTIDE SEQUENCE [LARGE SCALE GENOMIC DNA]</scope>
    <source>
        <strain evidence="3">KCTC 3950</strain>
    </source>
</reference>
<accession>A0ABW5PGW1</accession>
<name>A0ABW5PGW1_9BACL</name>
<keyword evidence="1" id="KW-0812">Transmembrane</keyword>
<feature type="transmembrane region" description="Helical" evidence="1">
    <location>
        <begin position="89"/>
        <end position="108"/>
    </location>
</feature>
<organism evidence="2 3">
    <name type="scientific">Paenibacillus gansuensis</name>
    <dbReference type="NCBI Taxonomy" id="306542"/>
    <lineage>
        <taxon>Bacteria</taxon>
        <taxon>Bacillati</taxon>
        <taxon>Bacillota</taxon>
        <taxon>Bacilli</taxon>
        <taxon>Bacillales</taxon>
        <taxon>Paenibacillaceae</taxon>
        <taxon>Paenibacillus</taxon>
    </lineage>
</organism>
<evidence type="ECO:0000313" key="3">
    <source>
        <dbReference type="Proteomes" id="UP001597541"/>
    </source>
</evidence>
<keyword evidence="1" id="KW-1133">Transmembrane helix</keyword>
<proteinExistence type="predicted"/>
<protein>
    <recommendedName>
        <fullName evidence="4">DUF2269 domain-containing protein</fullName>
    </recommendedName>
</protein>
<dbReference type="EMBL" id="JBHUME010000011">
    <property type="protein sequence ID" value="MFD2614253.1"/>
    <property type="molecule type" value="Genomic_DNA"/>
</dbReference>
<gene>
    <name evidence="2" type="ORF">ACFSUF_17730</name>
</gene>
<dbReference type="RefSeq" id="WP_377604914.1">
    <property type="nucleotide sequence ID" value="NZ_JBHUME010000011.1"/>
</dbReference>
<feature type="transmembrane region" description="Helical" evidence="1">
    <location>
        <begin position="64"/>
        <end position="82"/>
    </location>
</feature>
<sequence>MAYRLSQKKKSILVAIHVISVASWIGGTLGMLLLGLYLRTAENGSQLVYTIASMEVIDENLLKYPALLSLLTGILLSVWTQWGLVKHYWIIAKLVLTIMTIMLGILFLDNWTASLGEMIHEMGFATLQDQTFQTRWMSMIIMSSFNLVCLLFMVFLTYLKPFGKVKKSR</sequence>
<keyword evidence="3" id="KW-1185">Reference proteome</keyword>
<evidence type="ECO:0000313" key="2">
    <source>
        <dbReference type="EMBL" id="MFD2614253.1"/>
    </source>
</evidence>
<evidence type="ECO:0000256" key="1">
    <source>
        <dbReference type="SAM" id="Phobius"/>
    </source>
</evidence>
<comment type="caution">
    <text evidence="2">The sequence shown here is derived from an EMBL/GenBank/DDBJ whole genome shotgun (WGS) entry which is preliminary data.</text>
</comment>
<keyword evidence="1" id="KW-0472">Membrane</keyword>